<organism evidence="2 3">
    <name type="scientific">Pseudoalteromonas caenipelagi</name>
    <dbReference type="NCBI Taxonomy" id="2726988"/>
    <lineage>
        <taxon>Bacteria</taxon>
        <taxon>Pseudomonadati</taxon>
        <taxon>Pseudomonadota</taxon>
        <taxon>Gammaproteobacteria</taxon>
        <taxon>Alteromonadales</taxon>
        <taxon>Pseudoalteromonadaceae</taxon>
        <taxon>Pseudoalteromonas</taxon>
    </lineage>
</organism>
<gene>
    <name evidence="2" type="ORF">HG263_21295</name>
</gene>
<dbReference type="Proteomes" id="UP000586305">
    <property type="component" value="Unassembled WGS sequence"/>
</dbReference>
<accession>A0A849VN21</accession>
<dbReference type="InterPro" id="IPR008249">
    <property type="entry name" value="UPF0231"/>
</dbReference>
<proteinExistence type="inferred from homology"/>
<evidence type="ECO:0000313" key="2">
    <source>
        <dbReference type="EMBL" id="NOU53041.1"/>
    </source>
</evidence>
<comment type="similarity">
    <text evidence="1">Belongs to the UPF0231 family.</text>
</comment>
<dbReference type="Pfam" id="PF06062">
    <property type="entry name" value="UPF0231"/>
    <property type="match status" value="1"/>
</dbReference>
<name>A0A849VN21_9GAMM</name>
<protein>
    <submittedName>
        <fullName evidence="2">Uncharacterized protein</fullName>
    </submittedName>
</protein>
<evidence type="ECO:0000313" key="3">
    <source>
        <dbReference type="Proteomes" id="UP000586305"/>
    </source>
</evidence>
<keyword evidence="3" id="KW-1185">Reference proteome</keyword>
<sequence length="122" mass="14117">MEYQFIKDPIMGFRVKMSDEHMLVGRWLNEELPFEQVAILLETANDLPISKQVMVVDGKEIRLTLSHEEALFESHALFHQSDDISKYADDALELDEHGLASGCGYEDFMELLLAWHQFTNRS</sequence>
<evidence type="ECO:0000256" key="1">
    <source>
        <dbReference type="ARBA" id="ARBA00005367"/>
    </source>
</evidence>
<dbReference type="AlphaFoldDB" id="A0A849VN21"/>
<reference evidence="2 3" key="1">
    <citation type="submission" date="2020-04" db="EMBL/GenBank/DDBJ databases">
        <title>Pseudoalteromonas caenipelagi sp. nov., isolated from a tidal flat.</title>
        <authorList>
            <person name="Park S."/>
            <person name="Yoon J.-H."/>
        </authorList>
    </citation>
    <scope>NUCLEOTIDE SEQUENCE [LARGE SCALE GENOMIC DNA]</scope>
    <source>
        <strain evidence="2 3">JBTF-M23</strain>
    </source>
</reference>
<dbReference type="EMBL" id="JABBPG010000015">
    <property type="protein sequence ID" value="NOU53041.1"/>
    <property type="molecule type" value="Genomic_DNA"/>
</dbReference>
<comment type="caution">
    <text evidence="2">The sequence shown here is derived from an EMBL/GenBank/DDBJ whole genome shotgun (WGS) entry which is preliminary data.</text>
</comment>